<feature type="compositionally biased region" description="Basic and acidic residues" evidence="2">
    <location>
        <begin position="488"/>
        <end position="497"/>
    </location>
</feature>
<proteinExistence type="predicted"/>
<dbReference type="PROSITE" id="PS50082">
    <property type="entry name" value="WD_REPEATS_2"/>
    <property type="match status" value="3"/>
</dbReference>
<feature type="repeat" description="WD" evidence="1">
    <location>
        <begin position="83"/>
        <end position="105"/>
    </location>
</feature>
<dbReference type="PANTHER" id="PTHR45589">
    <property type="entry name" value="WD REPEAT DOMAIN 62, ISOFORM G"/>
    <property type="match status" value="1"/>
</dbReference>
<feature type="repeat" description="WD" evidence="1">
    <location>
        <begin position="223"/>
        <end position="257"/>
    </location>
</feature>
<protein>
    <submittedName>
        <fullName evidence="3">Uncharacterized protein</fullName>
    </submittedName>
</protein>
<keyword evidence="1" id="KW-0853">WD repeat</keyword>
<reference evidence="3" key="2">
    <citation type="submission" date="2023-06" db="EMBL/GenBank/DDBJ databases">
        <authorList>
            <person name="Ma L."/>
            <person name="Liu K.-W."/>
            <person name="Li Z."/>
            <person name="Hsiao Y.-Y."/>
            <person name="Qi Y."/>
            <person name="Fu T."/>
            <person name="Tang G."/>
            <person name="Zhang D."/>
            <person name="Sun W.-H."/>
            <person name="Liu D.-K."/>
            <person name="Li Y."/>
            <person name="Chen G.-Z."/>
            <person name="Liu X.-D."/>
            <person name="Liao X.-Y."/>
            <person name="Jiang Y.-T."/>
            <person name="Yu X."/>
            <person name="Hao Y."/>
            <person name="Huang J."/>
            <person name="Zhao X.-W."/>
            <person name="Ke S."/>
            <person name="Chen Y.-Y."/>
            <person name="Wu W.-L."/>
            <person name="Hsu J.-L."/>
            <person name="Lin Y.-F."/>
            <person name="Huang M.-D."/>
            <person name="Li C.-Y."/>
            <person name="Huang L."/>
            <person name="Wang Z.-W."/>
            <person name="Zhao X."/>
            <person name="Zhong W.-Y."/>
            <person name="Peng D.-H."/>
            <person name="Ahmad S."/>
            <person name="Lan S."/>
            <person name="Zhang J.-S."/>
            <person name="Tsai W.-C."/>
            <person name="Van De Peer Y."/>
            <person name="Liu Z.-J."/>
        </authorList>
    </citation>
    <scope>NUCLEOTIDE SEQUENCE</scope>
    <source>
        <strain evidence="3">CP</strain>
        <tissue evidence="3">Leaves</tissue>
    </source>
</reference>
<dbReference type="InterPro" id="IPR052779">
    <property type="entry name" value="WDR62"/>
</dbReference>
<feature type="region of interest" description="Disordered" evidence="2">
    <location>
        <begin position="480"/>
        <end position="499"/>
    </location>
</feature>
<feature type="repeat" description="WD" evidence="1">
    <location>
        <begin position="357"/>
        <end position="390"/>
    </location>
</feature>
<dbReference type="PROSITE" id="PS50294">
    <property type="entry name" value="WD_REPEATS_REGION"/>
    <property type="match status" value="2"/>
</dbReference>
<dbReference type="EMBL" id="JAUJYO010000003">
    <property type="protein sequence ID" value="KAK1322204.1"/>
    <property type="molecule type" value="Genomic_DNA"/>
</dbReference>
<organism evidence="3 4">
    <name type="scientific">Acorus calamus</name>
    <name type="common">Sweet flag</name>
    <dbReference type="NCBI Taxonomy" id="4465"/>
    <lineage>
        <taxon>Eukaryota</taxon>
        <taxon>Viridiplantae</taxon>
        <taxon>Streptophyta</taxon>
        <taxon>Embryophyta</taxon>
        <taxon>Tracheophyta</taxon>
        <taxon>Spermatophyta</taxon>
        <taxon>Magnoliopsida</taxon>
        <taxon>Liliopsida</taxon>
        <taxon>Acoraceae</taxon>
        <taxon>Acorus</taxon>
    </lineage>
</organism>
<dbReference type="InterPro" id="IPR015943">
    <property type="entry name" value="WD40/YVTN_repeat-like_dom_sf"/>
</dbReference>
<dbReference type="AlphaFoldDB" id="A0AAV9F972"/>
<accession>A0AAV9F972</accession>
<reference evidence="3" key="1">
    <citation type="journal article" date="2023" name="Nat. Commun.">
        <title>Diploid and tetraploid genomes of Acorus and the evolution of monocots.</title>
        <authorList>
            <person name="Ma L."/>
            <person name="Liu K.W."/>
            <person name="Li Z."/>
            <person name="Hsiao Y.Y."/>
            <person name="Qi Y."/>
            <person name="Fu T."/>
            <person name="Tang G.D."/>
            <person name="Zhang D."/>
            <person name="Sun W.H."/>
            <person name="Liu D.K."/>
            <person name="Li Y."/>
            <person name="Chen G.Z."/>
            <person name="Liu X.D."/>
            <person name="Liao X.Y."/>
            <person name="Jiang Y.T."/>
            <person name="Yu X."/>
            <person name="Hao Y."/>
            <person name="Huang J."/>
            <person name="Zhao X.W."/>
            <person name="Ke S."/>
            <person name="Chen Y.Y."/>
            <person name="Wu W.L."/>
            <person name="Hsu J.L."/>
            <person name="Lin Y.F."/>
            <person name="Huang M.D."/>
            <person name="Li C.Y."/>
            <person name="Huang L."/>
            <person name="Wang Z.W."/>
            <person name="Zhao X."/>
            <person name="Zhong W.Y."/>
            <person name="Peng D.H."/>
            <person name="Ahmad S."/>
            <person name="Lan S."/>
            <person name="Zhang J.S."/>
            <person name="Tsai W.C."/>
            <person name="Van de Peer Y."/>
            <person name="Liu Z.J."/>
        </authorList>
    </citation>
    <scope>NUCLEOTIDE SEQUENCE</scope>
    <source>
        <strain evidence="3">CP</strain>
    </source>
</reference>
<name>A0AAV9F972_ACOCL</name>
<dbReference type="Proteomes" id="UP001180020">
    <property type="component" value="Unassembled WGS sequence"/>
</dbReference>
<feature type="region of interest" description="Disordered" evidence="2">
    <location>
        <begin position="178"/>
        <end position="199"/>
    </location>
</feature>
<dbReference type="Gene3D" id="2.130.10.10">
    <property type="entry name" value="YVTN repeat-like/Quinoprotein amine dehydrogenase"/>
    <property type="match status" value="3"/>
</dbReference>
<keyword evidence="4" id="KW-1185">Reference proteome</keyword>
<comment type="caution">
    <text evidence="3">The sequence shown here is derived from an EMBL/GenBank/DDBJ whole genome shotgun (WGS) entry which is preliminary data.</text>
</comment>
<evidence type="ECO:0000256" key="2">
    <source>
        <dbReference type="SAM" id="MobiDB-lite"/>
    </source>
</evidence>
<dbReference type="SUPFAM" id="SSF50978">
    <property type="entry name" value="WD40 repeat-like"/>
    <property type="match status" value="2"/>
</dbReference>
<dbReference type="Pfam" id="PF00400">
    <property type="entry name" value="WD40"/>
    <property type="match status" value="4"/>
</dbReference>
<dbReference type="InterPro" id="IPR036322">
    <property type="entry name" value="WD40_repeat_dom_sf"/>
</dbReference>
<evidence type="ECO:0000313" key="3">
    <source>
        <dbReference type="EMBL" id="KAK1322204.1"/>
    </source>
</evidence>
<dbReference type="InterPro" id="IPR001680">
    <property type="entry name" value="WD40_rpt"/>
</dbReference>
<dbReference type="SMART" id="SM00320">
    <property type="entry name" value="WD40"/>
    <property type="match status" value="7"/>
</dbReference>
<gene>
    <name evidence="3" type="ORF">QJS10_CPA03g01833</name>
</gene>
<evidence type="ECO:0000256" key="1">
    <source>
        <dbReference type="PROSITE-ProRule" id="PRU00221"/>
    </source>
</evidence>
<dbReference type="PANTHER" id="PTHR45589:SF1">
    <property type="entry name" value="WD REPEAT DOMAIN 62, ISOFORM G"/>
    <property type="match status" value="1"/>
</dbReference>
<evidence type="ECO:0000313" key="4">
    <source>
        <dbReference type="Proteomes" id="UP001180020"/>
    </source>
</evidence>
<sequence length="835" mass="91446">MAVCEAHHKAQSEYSGFTCFILVIYGDHSLCVWDVRDVSKATRCFVVVPHGKCIWDVKNMPCKNLHSPALACVARGCQCGVSFTTCSADGTIRLWELASQSDSSTEHKGAICLKSCWVLEQDNGVEVDCLGFRSMAVDSDGSLLAAGDCHGNLHVLNLYTSGYTHIQKAHEAEILSLSFSSPGPKPDTEGPQPDSHHLLASGGRDQIIHVYDVERNFDLIESFDEHSSSVTSVKFTHAGHKLVSSSADRSLMVRDLDIVDAGCRILHRHQHIASLGTVYDMDIDPSMEFAVTIGQDKRISMYSLASGKLVRTFKPDGDRGETIKVSVDPSGSYLACTYSDKSMNIYDFTSGELVTRAAGHAEVITGVIFLPDCRHVVSVGGDSCIFIWKLPVLLSTNMLKKIMEHYGSLTPVSSTQSVCPTEGILDEGALQLANDKIISCLDQSNHGGETTCIKEEISEKNSIFKFSVSRLPKWAQTELMKSKQNVSGEDKEPETGDTHSTLKALTTEHLTPYQSKLGGSQVCTSVSPFSSSAGKSSPLPQGITEGFLYMEGQQGLKAVDITKIIQTPNNEVEINGKESRFDEQCKPGDILKTETSIPTNLSHEMVQLEPVIHTVLGKRSYSEAMETPMRKDTEVDICDEHSQGDDIFSQHFSTLSKPFKLFKMTSEDSVNSLGSSWTDQGKDISRVNTSNPAHIAVDPIDVSTIEHPFIENEINGNQSQDVPPNHGIPEKSAEYREALHNLESAAETVLRLYKDLGVGEDGKVVSGAHTQELFQLATQIIPSVEEKVRSLATLVHSSKSNSSSDIAVEAHLEPLIERYSERLTHQVLELVKKNL</sequence>